<evidence type="ECO:0000313" key="3">
    <source>
        <dbReference type="Proteomes" id="UP000030889"/>
    </source>
</evidence>
<dbReference type="RefSeq" id="WP_035474296.1">
    <property type="nucleotide sequence ID" value="NZ_JRGF01000019.1"/>
</dbReference>
<name>A0ABR4YGZ2_9BACT</name>
<feature type="region of interest" description="Disordered" evidence="1">
    <location>
        <begin position="136"/>
        <end position="186"/>
    </location>
</feature>
<reference evidence="2 3" key="1">
    <citation type="submission" date="2014-09" db="EMBL/GenBank/DDBJ databases">
        <title>Alistipes sp. 627, sp. nov., a novel member of the family Rikenellaceae isolated from human faeces.</title>
        <authorList>
            <person name="Shkoporov A.N."/>
            <person name="Chaplin A.V."/>
            <person name="Motuzova O.V."/>
            <person name="Kafarskaia L.I."/>
            <person name="Khokhlova E.V."/>
            <person name="Efimov B.A."/>
        </authorList>
    </citation>
    <scope>NUCLEOTIDE SEQUENCE [LARGE SCALE GENOMIC DNA]</scope>
    <source>
        <strain evidence="2 3">627</strain>
    </source>
</reference>
<organism evidence="2 3">
    <name type="scientific">Alistipes inops</name>
    <dbReference type="NCBI Taxonomy" id="1501391"/>
    <lineage>
        <taxon>Bacteria</taxon>
        <taxon>Pseudomonadati</taxon>
        <taxon>Bacteroidota</taxon>
        <taxon>Bacteroidia</taxon>
        <taxon>Bacteroidales</taxon>
        <taxon>Rikenellaceae</taxon>
        <taxon>Alistipes</taxon>
    </lineage>
</organism>
<evidence type="ECO:0000256" key="1">
    <source>
        <dbReference type="SAM" id="MobiDB-lite"/>
    </source>
</evidence>
<keyword evidence="3" id="KW-1185">Reference proteome</keyword>
<proteinExistence type="predicted"/>
<evidence type="ECO:0000313" key="2">
    <source>
        <dbReference type="EMBL" id="KHE40856.1"/>
    </source>
</evidence>
<evidence type="ECO:0008006" key="4">
    <source>
        <dbReference type="Google" id="ProtNLM"/>
    </source>
</evidence>
<feature type="compositionally biased region" description="Acidic residues" evidence="1">
    <location>
        <begin position="159"/>
        <end position="171"/>
    </location>
</feature>
<accession>A0ABR4YGZ2</accession>
<sequence length="186" mass="20766">MRDILFTFLGLGTAYLYLDKFLFRGHLGSLFVEGWRHLLHLPRRRKGSSSEASPPVTLPAADSSDGQLIERKVYTSCQRVPESDMAAKTVSNASADDNFEDGNSPRGGSVVETWSAESFRGISQWNDEGFALNENQESLSDTERIRQEVQQALSRIPNEEDSFADELEPTDEEKYGPSPDHAGSFF</sequence>
<dbReference type="EMBL" id="JRGF01000019">
    <property type="protein sequence ID" value="KHE40856.1"/>
    <property type="molecule type" value="Genomic_DNA"/>
</dbReference>
<feature type="region of interest" description="Disordered" evidence="1">
    <location>
        <begin position="44"/>
        <end position="63"/>
    </location>
</feature>
<gene>
    <name evidence="2" type="ORF">LG35_09635</name>
</gene>
<comment type="caution">
    <text evidence="2">The sequence shown here is derived from an EMBL/GenBank/DDBJ whole genome shotgun (WGS) entry which is preliminary data.</text>
</comment>
<dbReference type="Proteomes" id="UP000030889">
    <property type="component" value="Unassembled WGS sequence"/>
</dbReference>
<protein>
    <recommendedName>
        <fullName evidence="4">Conjugal transfer protein TraD</fullName>
    </recommendedName>
</protein>